<gene>
    <name evidence="1" type="ORF">EJB05_19899</name>
</gene>
<sequence length="86" mass="9198">MSLVGIDAAGSKIAAAAVPRHHDNKEGFCPLDQPEAKFISPLRNHTTRGRIAGARLTHLKLPPGVLARRAVMTRVTRGAMVSCQAM</sequence>
<dbReference type="Proteomes" id="UP000324897">
    <property type="component" value="Chromosome 1"/>
</dbReference>
<evidence type="ECO:0000313" key="1">
    <source>
        <dbReference type="EMBL" id="TVU28382.1"/>
    </source>
</evidence>
<reference evidence="1 2" key="1">
    <citation type="journal article" date="2019" name="Sci. Rep.">
        <title>A high-quality genome of Eragrostis curvula grass provides insights into Poaceae evolution and supports new strategies to enhance forage quality.</title>
        <authorList>
            <person name="Carballo J."/>
            <person name="Santos B.A.C.M."/>
            <person name="Zappacosta D."/>
            <person name="Garbus I."/>
            <person name="Selva J.P."/>
            <person name="Gallo C.A."/>
            <person name="Diaz A."/>
            <person name="Albertini E."/>
            <person name="Caccamo M."/>
            <person name="Echenique V."/>
        </authorList>
    </citation>
    <scope>NUCLEOTIDE SEQUENCE [LARGE SCALE GENOMIC DNA]</scope>
    <source>
        <strain evidence="2">cv. Victoria</strain>
        <tissue evidence="1">Leaf</tissue>
    </source>
</reference>
<organism evidence="1 2">
    <name type="scientific">Eragrostis curvula</name>
    <name type="common">weeping love grass</name>
    <dbReference type="NCBI Taxonomy" id="38414"/>
    <lineage>
        <taxon>Eukaryota</taxon>
        <taxon>Viridiplantae</taxon>
        <taxon>Streptophyta</taxon>
        <taxon>Embryophyta</taxon>
        <taxon>Tracheophyta</taxon>
        <taxon>Spermatophyta</taxon>
        <taxon>Magnoliopsida</taxon>
        <taxon>Liliopsida</taxon>
        <taxon>Poales</taxon>
        <taxon>Poaceae</taxon>
        <taxon>PACMAD clade</taxon>
        <taxon>Chloridoideae</taxon>
        <taxon>Eragrostideae</taxon>
        <taxon>Eragrostidinae</taxon>
        <taxon>Eragrostis</taxon>
    </lineage>
</organism>
<comment type="caution">
    <text evidence="1">The sequence shown here is derived from an EMBL/GenBank/DDBJ whole genome shotgun (WGS) entry which is preliminary data.</text>
</comment>
<dbReference type="EMBL" id="RWGY01000011">
    <property type="protein sequence ID" value="TVU28382.1"/>
    <property type="molecule type" value="Genomic_DNA"/>
</dbReference>
<evidence type="ECO:0000313" key="2">
    <source>
        <dbReference type="Proteomes" id="UP000324897"/>
    </source>
</evidence>
<name>A0A5J9UWW3_9POAL</name>
<dbReference type="AlphaFoldDB" id="A0A5J9UWW3"/>
<protein>
    <submittedName>
        <fullName evidence="1">Uncharacterized protein</fullName>
    </submittedName>
</protein>
<dbReference type="Gramene" id="TVU28382">
    <property type="protein sequence ID" value="TVU28382"/>
    <property type="gene ID" value="EJB05_19899"/>
</dbReference>
<keyword evidence="2" id="KW-1185">Reference proteome</keyword>
<accession>A0A5J9UWW3</accession>
<proteinExistence type="predicted"/>